<feature type="transmembrane region" description="Helical" evidence="8">
    <location>
        <begin position="86"/>
        <end position="107"/>
    </location>
</feature>
<comment type="subcellular location">
    <subcellularLocation>
        <location evidence="1">Membrane</location>
        <topology evidence="1">Multi-pass membrane protein</topology>
    </subcellularLocation>
</comment>
<dbReference type="InterPro" id="IPR027417">
    <property type="entry name" value="P-loop_NTPase"/>
</dbReference>
<dbReference type="GeneID" id="108010328"/>
<dbReference type="Gene3D" id="3.40.50.300">
    <property type="entry name" value="P-loop containing nucleotide triphosphate hydrolases"/>
    <property type="match status" value="2"/>
</dbReference>
<dbReference type="InterPro" id="IPR003439">
    <property type="entry name" value="ABC_transporter-like_ATP-bd"/>
</dbReference>
<dbReference type="GO" id="GO:0140359">
    <property type="term" value="F:ABC-type transporter activity"/>
    <property type="evidence" value="ECO:0007669"/>
    <property type="project" value="InterPro"/>
</dbReference>
<dbReference type="PANTHER" id="PTHR24223">
    <property type="entry name" value="ATP-BINDING CASSETTE SUB-FAMILY C"/>
    <property type="match status" value="1"/>
</dbReference>
<evidence type="ECO:0000256" key="4">
    <source>
        <dbReference type="ARBA" id="ARBA00022741"/>
    </source>
</evidence>
<dbReference type="Pfam" id="PF00005">
    <property type="entry name" value="ABC_tran"/>
    <property type="match status" value="2"/>
</dbReference>
<feature type="domain" description="ABC transmembrane type-1" evidence="10">
    <location>
        <begin position="94"/>
        <end position="361"/>
    </location>
</feature>
<feature type="transmembrane region" description="Helical" evidence="8">
    <location>
        <begin position="963"/>
        <end position="981"/>
    </location>
</feature>
<dbReference type="CDD" id="cd18579">
    <property type="entry name" value="ABC_6TM_ABCC_D1"/>
    <property type="match status" value="1"/>
</dbReference>
<evidence type="ECO:0000256" key="7">
    <source>
        <dbReference type="ARBA" id="ARBA00023136"/>
    </source>
</evidence>
<dbReference type="PROSITE" id="PS50929">
    <property type="entry name" value="ABC_TM1F"/>
    <property type="match status" value="2"/>
</dbReference>
<dbReference type="CDD" id="cd18580">
    <property type="entry name" value="ABC_6TM_ABCC_D2"/>
    <property type="match status" value="1"/>
</dbReference>
<evidence type="ECO:0000313" key="11">
    <source>
        <dbReference type="Proteomes" id="UP001652628"/>
    </source>
</evidence>
<dbReference type="GO" id="GO:0016020">
    <property type="term" value="C:membrane"/>
    <property type="evidence" value="ECO:0007669"/>
    <property type="project" value="UniProtKB-SubCell"/>
</dbReference>
<organism evidence="11 12">
    <name type="scientific">Drosophila suzukii</name>
    <name type="common">Spotted-wing drosophila fruit fly</name>
    <dbReference type="NCBI Taxonomy" id="28584"/>
    <lineage>
        <taxon>Eukaryota</taxon>
        <taxon>Metazoa</taxon>
        <taxon>Ecdysozoa</taxon>
        <taxon>Arthropoda</taxon>
        <taxon>Hexapoda</taxon>
        <taxon>Insecta</taxon>
        <taxon>Pterygota</taxon>
        <taxon>Neoptera</taxon>
        <taxon>Endopterygota</taxon>
        <taxon>Diptera</taxon>
        <taxon>Brachycera</taxon>
        <taxon>Muscomorpha</taxon>
        <taxon>Ephydroidea</taxon>
        <taxon>Drosophilidae</taxon>
        <taxon>Drosophila</taxon>
        <taxon>Sophophora</taxon>
    </lineage>
</organism>
<dbReference type="InterPro" id="IPR036640">
    <property type="entry name" value="ABC1_TM_sf"/>
</dbReference>
<dbReference type="Gene3D" id="1.20.1560.10">
    <property type="entry name" value="ABC transporter type 1, transmembrane domain"/>
    <property type="match status" value="2"/>
</dbReference>
<evidence type="ECO:0000256" key="6">
    <source>
        <dbReference type="ARBA" id="ARBA00022989"/>
    </source>
</evidence>
<evidence type="ECO:0000256" key="8">
    <source>
        <dbReference type="SAM" id="Phobius"/>
    </source>
</evidence>
<feature type="domain" description="ABC transmembrane type-1" evidence="10">
    <location>
        <begin position="701"/>
        <end position="989"/>
    </location>
</feature>
<proteinExistence type="predicted"/>
<dbReference type="InterPro" id="IPR050173">
    <property type="entry name" value="ABC_transporter_C-like"/>
</dbReference>
<dbReference type="InterPro" id="IPR003593">
    <property type="entry name" value="AAA+_ATPase"/>
</dbReference>
<feature type="domain" description="ABC transporter" evidence="9">
    <location>
        <begin position="407"/>
        <end position="635"/>
    </location>
</feature>
<keyword evidence="3 8" id="KW-0812">Transmembrane</keyword>
<dbReference type="SMART" id="SM00382">
    <property type="entry name" value="AAA"/>
    <property type="match status" value="2"/>
</dbReference>
<name>A0AB39Z9T4_DROSZ</name>
<evidence type="ECO:0000313" key="12">
    <source>
        <dbReference type="RefSeq" id="XP_016930743.2"/>
    </source>
</evidence>
<dbReference type="SUPFAM" id="SSF90123">
    <property type="entry name" value="ABC transporter transmembrane region"/>
    <property type="match status" value="2"/>
</dbReference>
<feature type="domain" description="ABC transporter" evidence="9">
    <location>
        <begin position="1027"/>
        <end position="1262"/>
    </location>
</feature>
<keyword evidence="11" id="KW-1185">Reference proteome</keyword>
<protein>
    <submittedName>
        <fullName evidence="12">Probable multidrug resistance-associated protein lethal(2)03659</fullName>
    </submittedName>
</protein>
<accession>A0AB39Z9T4</accession>
<feature type="transmembrane region" description="Helical" evidence="8">
    <location>
        <begin position="832"/>
        <end position="861"/>
    </location>
</feature>
<feature type="transmembrane region" description="Helical" evidence="8">
    <location>
        <begin position="204"/>
        <end position="224"/>
    </location>
</feature>
<dbReference type="InterPro" id="IPR044746">
    <property type="entry name" value="ABCC_6TM_D1"/>
</dbReference>
<reference evidence="12" key="1">
    <citation type="submission" date="2025-08" db="UniProtKB">
        <authorList>
            <consortium name="RefSeq"/>
        </authorList>
    </citation>
    <scope>IDENTIFICATION</scope>
</reference>
<evidence type="ECO:0000256" key="5">
    <source>
        <dbReference type="ARBA" id="ARBA00022840"/>
    </source>
</evidence>
<feature type="transmembrane region" description="Helical" evidence="8">
    <location>
        <begin position="127"/>
        <end position="152"/>
    </location>
</feature>
<dbReference type="PROSITE" id="PS50893">
    <property type="entry name" value="ABC_TRANSPORTER_2"/>
    <property type="match status" value="2"/>
</dbReference>
<gene>
    <name evidence="12" type="primary">l(2)03659</name>
</gene>
<dbReference type="GO" id="GO:0016887">
    <property type="term" value="F:ATP hydrolysis activity"/>
    <property type="evidence" value="ECO:0007669"/>
    <property type="project" value="InterPro"/>
</dbReference>
<keyword evidence="5" id="KW-0067">ATP-binding</keyword>
<dbReference type="InterPro" id="IPR044726">
    <property type="entry name" value="ABCC_6TM_D2"/>
</dbReference>
<feature type="transmembrane region" description="Helical" evidence="8">
    <location>
        <begin position="933"/>
        <end position="956"/>
    </location>
</feature>
<feature type="transmembrane region" description="Helical" evidence="8">
    <location>
        <begin position="750"/>
        <end position="772"/>
    </location>
</feature>
<dbReference type="PROSITE" id="PS00211">
    <property type="entry name" value="ABC_TRANSPORTER_1"/>
    <property type="match status" value="2"/>
</dbReference>
<keyword evidence="7 8" id="KW-0472">Membrane</keyword>
<evidence type="ECO:0000259" key="9">
    <source>
        <dbReference type="PROSITE" id="PS50893"/>
    </source>
</evidence>
<feature type="transmembrane region" description="Helical" evidence="8">
    <location>
        <begin position="349"/>
        <end position="376"/>
    </location>
</feature>
<dbReference type="RefSeq" id="XP_016930743.2">
    <property type="nucleotide sequence ID" value="XM_017075254.4"/>
</dbReference>
<dbReference type="InterPro" id="IPR017871">
    <property type="entry name" value="ABC_transporter-like_CS"/>
</dbReference>
<evidence type="ECO:0000256" key="3">
    <source>
        <dbReference type="ARBA" id="ARBA00022692"/>
    </source>
</evidence>
<evidence type="ECO:0000256" key="1">
    <source>
        <dbReference type="ARBA" id="ARBA00004141"/>
    </source>
</evidence>
<feature type="transmembrane region" description="Helical" evidence="8">
    <location>
        <begin position="230"/>
        <end position="249"/>
    </location>
</feature>
<dbReference type="InterPro" id="IPR011527">
    <property type="entry name" value="ABC1_TM_dom"/>
</dbReference>
<dbReference type="PANTHER" id="PTHR24223:SF448">
    <property type="entry name" value="FI20146P1-RELATED"/>
    <property type="match status" value="1"/>
</dbReference>
<evidence type="ECO:0000256" key="2">
    <source>
        <dbReference type="ARBA" id="ARBA00022448"/>
    </source>
</evidence>
<feature type="transmembrane region" description="Helical" evidence="8">
    <location>
        <begin position="696"/>
        <end position="714"/>
    </location>
</feature>
<dbReference type="Pfam" id="PF00664">
    <property type="entry name" value="ABC_membrane"/>
    <property type="match status" value="2"/>
</dbReference>
<keyword evidence="4" id="KW-0547">Nucleotide-binding</keyword>
<evidence type="ECO:0000259" key="10">
    <source>
        <dbReference type="PROSITE" id="PS50929"/>
    </source>
</evidence>
<feature type="transmembrane region" description="Helical" evidence="8">
    <location>
        <begin position="316"/>
        <end position="337"/>
    </location>
</feature>
<keyword evidence="2" id="KW-0813">Transport</keyword>
<dbReference type="SUPFAM" id="SSF52540">
    <property type="entry name" value="P-loop containing nucleoside triphosphate hydrolases"/>
    <property type="match status" value="2"/>
</dbReference>
<sequence length="1297" mass="145749">MHSGKTEDLQENPRERSNCIVASWFWYTIPIFIKGSRKTLDAKDLYRHLAEHKSDTLGNKLCASWDRELKNDKGNPKLLRAVLRAFGWQLGFPGLALFLVELGLRTFQPILLVKLISYFSSDSEPVVMGYFYAIALILNSMLSLMIIAPANFGIHHACFKMRVAMTSLIYRKALRLSKRALGETTSGHVVNLISNDIPRLDSGVYTVHYLWVGPLQVLLITYLMYQKIGIAAVFGMIFMLLLIPLQMFLGTKTWHLHLKAAERTDNRIRMVNEIISGIRVLKMYAWELPFEKMVALARKKEMSSIRQGQYVKGFRFTCRIIVSRVAIFLSLVGYVILEQFFTTEVAFLITAYYNVLLTAMSIYFPAAIIQTAQVLASFKRVNKFMQSEEVHKRPRMTEDKEHPTSVLQNTAVSITGLKGKWDPKCPDYTLNGLNLRIQTGSLVAIMGATGSGKSSLIQAILGELKAECGQIKVNGIVSYSSQEPWLFSGTIRQNILFGQPMDRQRYEDVVKKCALERDFEQLSLKDKTIVGERGAFLSGGQRARISLARAVYRKASIYLLDDPLNAVDTNVARHLFEQCVLGHLNGSTVVLITHQQQFLQMVDQIVILEKGEIRAVGTYQSLLKTGLDFVTILGKAGKEDEEQKNQDSCRKSPTEIIQKSLQSVDDSIPKNIIKERQESGGIGLELYKKYFQAGGGLLAFLTIMSCSFLAQILVSGGDYFLTYWVTKNSNAAIQNQTEVLGIMNSKRMDINIFTLIILFSILMTLTSSILIYNMAKKASIRFHNSIFVGITRAPMDFFGAHEHGSILNRFSKDISQVDEKLPDLIVDLLQTIFWLAGIICVIAIVNPLLLVPTSILTVIFYKLRNFYLKTSRDLKRIEAISRSPVYSHLSASLTGLSTIRAFEAQRILEMEFDNFQDMHSSALYMSISTSSAFGYWMECLCVIYIAIITLSFFAFPPNNGAEVGLAITQALGLMGLVQWGVRQSAELENTMTAVERVVEYENIEPEEALEAPVDRKPPNSWPEQGKIVFDDLSLRYTPDPRAEKVLKSLSFVINPREKVGIVGRTGAGKSSLINALFRLSYNEGSVLIDTMDTSKMGLHDLRSQISIIPQEPVLFSGTMRYNLDPFDKYTDERLWSSLEEVKLKDLVANLPSGLQSKINEGGTNFSVGQRQLVCLARAILRNNRILVLDEATANVDPQTDGLIQSTIREKFKECTVLTIAHRLHTIMDSDKVLVMDAGRVVEFGTPYELLTDKNSTVFHDMVKKTGHATYVGLLKIAQKAFETAHIHSPSTKESTFL</sequence>
<dbReference type="Proteomes" id="UP001652628">
    <property type="component" value="Chromosome 2R"/>
</dbReference>
<keyword evidence="6 8" id="KW-1133">Transmembrane helix</keyword>
<dbReference type="CDD" id="cd03250">
    <property type="entry name" value="ABCC_MRP_domain1"/>
    <property type="match status" value="1"/>
</dbReference>
<dbReference type="CDD" id="cd03244">
    <property type="entry name" value="ABCC_MRP_domain2"/>
    <property type="match status" value="1"/>
</dbReference>
<dbReference type="GO" id="GO:0005524">
    <property type="term" value="F:ATP binding"/>
    <property type="evidence" value="ECO:0007669"/>
    <property type="project" value="UniProtKB-KW"/>
</dbReference>